<accession>A0A1H1ZRT9</accession>
<dbReference type="InterPro" id="IPR016024">
    <property type="entry name" value="ARM-type_fold"/>
</dbReference>
<evidence type="ECO:0000256" key="1">
    <source>
        <dbReference type="ARBA" id="ARBA00022676"/>
    </source>
</evidence>
<dbReference type="InterPro" id="IPR028098">
    <property type="entry name" value="Glyco_trans_4-like_N"/>
</dbReference>
<protein>
    <submittedName>
        <fullName evidence="5">Glycosyltransferase involved in cell wall bisynthesis</fullName>
    </submittedName>
</protein>
<sequence length="698" mass="72932">MNSVLHEVRRSASMLDVLRDHHGLAQEAGRDPAPSVMRLLAAAVDGEDELAAVAAVHGIGAVVDDEADAVLSRLLSHRRPFLREHAAWVLQSRLPRLDAIDRLVRVVVAGGFSGMLAQRTLESWGGPAGDHIVAALLRALADTRDPQARARLVETFGLFSAEPTGQAVGRIALDPDESPAARVRAVAALGDRPGDREAVRVIESLWAAGGDLGAVVRLAAVDLGLAAGSAPAGGAPGLRVAQLFLHADIDRQLSRAGAGDNGGVATLLVRLGDELAAQPGAGRVLTISRGTPESALAALTRDEKHVLAAVPMPGPAVNAADAWPARVAVRRGIRRLLRAHHIDVVHLRMAEVGSLAAAEVAAELDIPVVFTLAPDPHATIGALERTGGLRRDNFGLADEREHYWFRARLVQRLAAEADHVVLFPRPHLARDLETLIGIDIAAEAGRYSVVAEGIDLKVSRAAAAELTDSAASPALAELDALVGALPPHRHGLPLAMSVGRLHRVKGMATLVQAWAHDPALRERCNLLIVGGDLADPSPDEREQLELIARVLRDDPDASAGLLMPGHRPNDVVARWLAAAHAGRASLIAAGGVYVCASLKEEFGLALLEALAAGLVVVGPDAGGPATYIEHGVTGLLARAGDPAALAVAFRAALDLADLPMPSRVDLARARISAGLTVDSMAGSLAGIYASVTVEEHRS</sequence>
<keyword evidence="1" id="KW-0328">Glycosyltransferase</keyword>
<dbReference type="Pfam" id="PF00534">
    <property type="entry name" value="Glycos_transf_1"/>
    <property type="match status" value="1"/>
</dbReference>
<dbReference type="Pfam" id="PF13439">
    <property type="entry name" value="Glyco_transf_4"/>
    <property type="match status" value="1"/>
</dbReference>
<feature type="domain" description="Glycosyl transferase family 1" evidence="3">
    <location>
        <begin position="490"/>
        <end position="656"/>
    </location>
</feature>
<evidence type="ECO:0000259" key="3">
    <source>
        <dbReference type="Pfam" id="PF00534"/>
    </source>
</evidence>
<proteinExistence type="predicted"/>
<dbReference type="STRING" id="113562.SAMN04489716_3460"/>
<feature type="domain" description="Glycosyltransferase subfamily 4-like N-terminal" evidence="4">
    <location>
        <begin position="262"/>
        <end position="456"/>
    </location>
</feature>
<dbReference type="Proteomes" id="UP000198688">
    <property type="component" value="Chromosome I"/>
</dbReference>
<dbReference type="InterPro" id="IPR001296">
    <property type="entry name" value="Glyco_trans_1"/>
</dbReference>
<dbReference type="GO" id="GO:0016757">
    <property type="term" value="F:glycosyltransferase activity"/>
    <property type="evidence" value="ECO:0007669"/>
    <property type="project" value="UniProtKB-KW"/>
</dbReference>
<evidence type="ECO:0000313" key="6">
    <source>
        <dbReference type="Proteomes" id="UP000198688"/>
    </source>
</evidence>
<dbReference type="SUPFAM" id="SSF48371">
    <property type="entry name" value="ARM repeat"/>
    <property type="match status" value="1"/>
</dbReference>
<reference evidence="5 6" key="1">
    <citation type="submission" date="2016-10" db="EMBL/GenBank/DDBJ databases">
        <authorList>
            <person name="de Groot N.N."/>
        </authorList>
    </citation>
    <scope>NUCLEOTIDE SEQUENCE [LARGE SCALE GENOMIC DNA]</scope>
    <source>
        <strain evidence="5 6">DSM 43941</strain>
    </source>
</reference>
<dbReference type="PANTHER" id="PTHR45947">
    <property type="entry name" value="SULFOQUINOVOSYL TRANSFERASE SQD2"/>
    <property type="match status" value="1"/>
</dbReference>
<name>A0A1H1ZRT9_9ACTN</name>
<keyword evidence="2 5" id="KW-0808">Transferase</keyword>
<gene>
    <name evidence="5" type="ORF">SAMN04489716_3460</name>
</gene>
<keyword evidence="6" id="KW-1185">Reference proteome</keyword>
<dbReference type="InterPro" id="IPR050194">
    <property type="entry name" value="Glycosyltransferase_grp1"/>
</dbReference>
<dbReference type="EMBL" id="LT629758">
    <property type="protein sequence ID" value="SDT36319.1"/>
    <property type="molecule type" value="Genomic_DNA"/>
</dbReference>
<organism evidence="5 6">
    <name type="scientific">Actinoplanes derwentensis</name>
    <dbReference type="NCBI Taxonomy" id="113562"/>
    <lineage>
        <taxon>Bacteria</taxon>
        <taxon>Bacillati</taxon>
        <taxon>Actinomycetota</taxon>
        <taxon>Actinomycetes</taxon>
        <taxon>Micromonosporales</taxon>
        <taxon>Micromonosporaceae</taxon>
        <taxon>Actinoplanes</taxon>
    </lineage>
</organism>
<dbReference type="GO" id="GO:1901137">
    <property type="term" value="P:carbohydrate derivative biosynthetic process"/>
    <property type="evidence" value="ECO:0007669"/>
    <property type="project" value="UniProtKB-ARBA"/>
</dbReference>
<evidence type="ECO:0000259" key="4">
    <source>
        <dbReference type="Pfam" id="PF13439"/>
    </source>
</evidence>
<dbReference type="PANTHER" id="PTHR45947:SF3">
    <property type="entry name" value="SULFOQUINOVOSYL TRANSFERASE SQD2"/>
    <property type="match status" value="1"/>
</dbReference>
<dbReference type="SUPFAM" id="SSF53756">
    <property type="entry name" value="UDP-Glycosyltransferase/glycogen phosphorylase"/>
    <property type="match status" value="1"/>
</dbReference>
<evidence type="ECO:0000256" key="2">
    <source>
        <dbReference type="ARBA" id="ARBA00022679"/>
    </source>
</evidence>
<dbReference type="Gene3D" id="3.40.50.2000">
    <property type="entry name" value="Glycogen Phosphorylase B"/>
    <property type="match status" value="2"/>
</dbReference>
<evidence type="ECO:0000313" key="5">
    <source>
        <dbReference type="EMBL" id="SDT36319.1"/>
    </source>
</evidence>
<dbReference type="AlphaFoldDB" id="A0A1H1ZRT9"/>